<feature type="compositionally biased region" description="Low complexity" evidence="1">
    <location>
        <begin position="84"/>
        <end position="101"/>
    </location>
</feature>
<dbReference type="EMBL" id="CAXKWB010062243">
    <property type="protein sequence ID" value="CAL4185057.1"/>
    <property type="molecule type" value="Genomic_DNA"/>
</dbReference>
<feature type="region of interest" description="Disordered" evidence="1">
    <location>
        <begin position="1"/>
        <end position="22"/>
    </location>
</feature>
<proteinExistence type="predicted"/>
<reference evidence="2 3" key="1">
    <citation type="submission" date="2024-05" db="EMBL/GenBank/DDBJ databases">
        <authorList>
            <person name="Wallberg A."/>
        </authorList>
    </citation>
    <scope>NUCLEOTIDE SEQUENCE [LARGE SCALE GENOMIC DNA]</scope>
</reference>
<organism evidence="2 3">
    <name type="scientific">Meganyctiphanes norvegica</name>
    <name type="common">Northern krill</name>
    <name type="synonym">Thysanopoda norvegica</name>
    <dbReference type="NCBI Taxonomy" id="48144"/>
    <lineage>
        <taxon>Eukaryota</taxon>
        <taxon>Metazoa</taxon>
        <taxon>Ecdysozoa</taxon>
        <taxon>Arthropoda</taxon>
        <taxon>Crustacea</taxon>
        <taxon>Multicrustacea</taxon>
        <taxon>Malacostraca</taxon>
        <taxon>Eumalacostraca</taxon>
        <taxon>Eucarida</taxon>
        <taxon>Euphausiacea</taxon>
        <taxon>Euphausiidae</taxon>
        <taxon>Meganyctiphanes</taxon>
    </lineage>
</organism>
<sequence length="150" mass="16119">GRDRINYNSARGTGSDSEGPGGLAQEVLREAESLIQCHSQQPDFLLQLFRHAAQITVTTDQHVALALLQDLAMQPHNANILHGNVNSNSGASNNSNSNSLSLPAPLREPQWQSRDSRLDLLNNMPVEMGSGASASEISDSGLTSEDEDSR</sequence>
<gene>
    <name evidence="2" type="ORF">MNOR_LOCUS35908</name>
</gene>
<keyword evidence="3" id="KW-1185">Reference proteome</keyword>
<feature type="compositionally biased region" description="Polar residues" evidence="1">
    <location>
        <begin position="1"/>
        <end position="16"/>
    </location>
</feature>
<evidence type="ECO:0000256" key="1">
    <source>
        <dbReference type="SAM" id="MobiDB-lite"/>
    </source>
</evidence>
<protein>
    <submittedName>
        <fullName evidence="2">Uncharacterized protein</fullName>
    </submittedName>
</protein>
<accession>A0AAV2SG59</accession>
<dbReference type="Proteomes" id="UP001497623">
    <property type="component" value="Unassembled WGS sequence"/>
</dbReference>
<evidence type="ECO:0000313" key="3">
    <source>
        <dbReference type="Proteomes" id="UP001497623"/>
    </source>
</evidence>
<feature type="compositionally biased region" description="Polar residues" evidence="1">
    <location>
        <begin position="132"/>
        <end position="143"/>
    </location>
</feature>
<evidence type="ECO:0000313" key="2">
    <source>
        <dbReference type="EMBL" id="CAL4185057.1"/>
    </source>
</evidence>
<name>A0AAV2SG59_MEGNR</name>
<feature type="region of interest" description="Disordered" evidence="1">
    <location>
        <begin position="82"/>
        <end position="150"/>
    </location>
</feature>
<feature type="non-terminal residue" evidence="2">
    <location>
        <position position="1"/>
    </location>
</feature>
<feature type="non-terminal residue" evidence="2">
    <location>
        <position position="150"/>
    </location>
</feature>
<comment type="caution">
    <text evidence="2">The sequence shown here is derived from an EMBL/GenBank/DDBJ whole genome shotgun (WGS) entry which is preliminary data.</text>
</comment>
<dbReference type="AlphaFoldDB" id="A0AAV2SG59"/>